<dbReference type="GO" id="GO:0000981">
    <property type="term" value="F:DNA-binding transcription factor activity, RNA polymerase II-specific"/>
    <property type="evidence" value="ECO:0007669"/>
    <property type="project" value="TreeGrafter"/>
</dbReference>
<feature type="domain" description="C2H2-type" evidence="8">
    <location>
        <begin position="4"/>
        <end position="31"/>
    </location>
</feature>
<feature type="non-terminal residue" evidence="9">
    <location>
        <position position="75"/>
    </location>
</feature>
<dbReference type="PROSITE" id="PS00028">
    <property type="entry name" value="ZINC_FINGER_C2H2_1"/>
    <property type="match status" value="2"/>
</dbReference>
<dbReference type="GO" id="GO:0000977">
    <property type="term" value="F:RNA polymerase II transcription regulatory region sequence-specific DNA binding"/>
    <property type="evidence" value="ECO:0007669"/>
    <property type="project" value="TreeGrafter"/>
</dbReference>
<sequence length="75" mass="8824">EKLRKCPKCWESFPERSLLLRHRRVHTGEKSLRCHQCRKSFSHQLKLLIHEKVHGGDQLHQGLHLPPLPPSGFFP</sequence>
<keyword evidence="4 7" id="KW-0863">Zinc-finger</keyword>
<feature type="non-terminal residue" evidence="9">
    <location>
        <position position="1"/>
    </location>
</feature>
<keyword evidence="2" id="KW-0479">Metal-binding</keyword>
<name>A0A7L2W1L9_9AVES</name>
<dbReference type="PANTHER" id="PTHR24381:SF393">
    <property type="entry name" value="CHROMATIN-LINKED ADAPTOR FOR MSL PROTEINS, ISOFORM B"/>
    <property type="match status" value="1"/>
</dbReference>
<dbReference type="Pfam" id="PF00096">
    <property type="entry name" value="zf-C2H2"/>
    <property type="match status" value="2"/>
</dbReference>
<evidence type="ECO:0000256" key="1">
    <source>
        <dbReference type="ARBA" id="ARBA00004123"/>
    </source>
</evidence>
<gene>
    <name evidence="9" type="primary">Znf621</name>
    <name evidence="9" type="ORF">BRALEP_R15022</name>
</gene>
<evidence type="ECO:0000313" key="9">
    <source>
        <dbReference type="EMBL" id="NXS64394.1"/>
    </source>
</evidence>
<dbReference type="PANTHER" id="PTHR24381">
    <property type="entry name" value="ZINC FINGER PROTEIN"/>
    <property type="match status" value="1"/>
</dbReference>
<keyword evidence="10" id="KW-1185">Reference proteome</keyword>
<evidence type="ECO:0000256" key="5">
    <source>
        <dbReference type="ARBA" id="ARBA00022833"/>
    </source>
</evidence>
<dbReference type="AlphaFoldDB" id="A0A7L2W1L9"/>
<dbReference type="GO" id="GO:0008270">
    <property type="term" value="F:zinc ion binding"/>
    <property type="evidence" value="ECO:0007669"/>
    <property type="project" value="UniProtKB-KW"/>
</dbReference>
<evidence type="ECO:0000256" key="6">
    <source>
        <dbReference type="ARBA" id="ARBA00023242"/>
    </source>
</evidence>
<feature type="domain" description="C2H2-type" evidence="8">
    <location>
        <begin position="32"/>
        <end position="59"/>
    </location>
</feature>
<proteinExistence type="predicted"/>
<dbReference type="InterPro" id="IPR013087">
    <property type="entry name" value="Znf_C2H2_type"/>
</dbReference>
<dbReference type="PROSITE" id="PS50157">
    <property type="entry name" value="ZINC_FINGER_C2H2_2"/>
    <property type="match status" value="2"/>
</dbReference>
<keyword evidence="3" id="KW-0677">Repeat</keyword>
<evidence type="ECO:0000256" key="7">
    <source>
        <dbReference type="PROSITE-ProRule" id="PRU00042"/>
    </source>
</evidence>
<evidence type="ECO:0000256" key="2">
    <source>
        <dbReference type="ARBA" id="ARBA00022723"/>
    </source>
</evidence>
<accession>A0A7L2W1L9</accession>
<organism evidence="9 10">
    <name type="scientific">Brachypteracias leptosomus</name>
    <name type="common">short-legged ground-roller</name>
    <dbReference type="NCBI Taxonomy" id="135165"/>
    <lineage>
        <taxon>Eukaryota</taxon>
        <taxon>Metazoa</taxon>
        <taxon>Chordata</taxon>
        <taxon>Craniata</taxon>
        <taxon>Vertebrata</taxon>
        <taxon>Euteleostomi</taxon>
        <taxon>Archelosauria</taxon>
        <taxon>Archosauria</taxon>
        <taxon>Dinosauria</taxon>
        <taxon>Saurischia</taxon>
        <taxon>Theropoda</taxon>
        <taxon>Coelurosauria</taxon>
        <taxon>Aves</taxon>
        <taxon>Neognathae</taxon>
        <taxon>Neoaves</taxon>
        <taxon>Telluraves</taxon>
        <taxon>Coraciimorphae</taxon>
        <taxon>Coraciiformes</taxon>
        <taxon>Brachypteraciidae</taxon>
        <taxon>Brachypteracias</taxon>
    </lineage>
</organism>
<evidence type="ECO:0000259" key="8">
    <source>
        <dbReference type="PROSITE" id="PS50157"/>
    </source>
</evidence>
<reference evidence="9 10" key="1">
    <citation type="submission" date="2019-09" db="EMBL/GenBank/DDBJ databases">
        <title>Bird 10,000 Genomes (B10K) Project - Family phase.</title>
        <authorList>
            <person name="Zhang G."/>
        </authorList>
    </citation>
    <scope>NUCLEOTIDE SEQUENCE [LARGE SCALE GENOMIC DNA]</scope>
    <source>
        <strain evidence="9">B10K-DU-012-52</strain>
    </source>
</reference>
<dbReference type="Gene3D" id="3.30.160.60">
    <property type="entry name" value="Classic Zinc Finger"/>
    <property type="match status" value="2"/>
</dbReference>
<protein>
    <submittedName>
        <fullName evidence="9">ZN621 protein</fullName>
    </submittedName>
</protein>
<evidence type="ECO:0000256" key="3">
    <source>
        <dbReference type="ARBA" id="ARBA00022737"/>
    </source>
</evidence>
<evidence type="ECO:0000313" key="10">
    <source>
        <dbReference type="Proteomes" id="UP000520535"/>
    </source>
</evidence>
<dbReference type="SUPFAM" id="SSF57667">
    <property type="entry name" value="beta-beta-alpha zinc fingers"/>
    <property type="match status" value="1"/>
</dbReference>
<dbReference type="SMART" id="SM00355">
    <property type="entry name" value="ZnF_C2H2"/>
    <property type="match status" value="2"/>
</dbReference>
<keyword evidence="5" id="KW-0862">Zinc</keyword>
<dbReference type="InterPro" id="IPR036236">
    <property type="entry name" value="Znf_C2H2_sf"/>
</dbReference>
<evidence type="ECO:0000256" key="4">
    <source>
        <dbReference type="ARBA" id="ARBA00022771"/>
    </source>
</evidence>
<dbReference type="Proteomes" id="UP000520535">
    <property type="component" value="Unassembled WGS sequence"/>
</dbReference>
<dbReference type="EMBL" id="VYZX01034222">
    <property type="protein sequence ID" value="NXS64394.1"/>
    <property type="molecule type" value="Genomic_DNA"/>
</dbReference>
<comment type="subcellular location">
    <subcellularLocation>
        <location evidence="1">Nucleus</location>
    </subcellularLocation>
</comment>
<dbReference type="FunFam" id="3.30.160.60:FF:000340">
    <property type="entry name" value="zinc finger protein 473 isoform X1"/>
    <property type="match status" value="1"/>
</dbReference>
<dbReference type="OrthoDB" id="10027876at2759"/>
<dbReference type="GO" id="GO:0005634">
    <property type="term" value="C:nucleus"/>
    <property type="evidence" value="ECO:0007669"/>
    <property type="project" value="UniProtKB-SubCell"/>
</dbReference>
<dbReference type="FunFam" id="3.30.160.60:FF:002343">
    <property type="entry name" value="Zinc finger protein 33A"/>
    <property type="match status" value="1"/>
</dbReference>
<comment type="caution">
    <text evidence="9">The sequence shown here is derived from an EMBL/GenBank/DDBJ whole genome shotgun (WGS) entry which is preliminary data.</text>
</comment>
<keyword evidence="6" id="KW-0539">Nucleus</keyword>